<name>A0ABR6KJL1_9BACT</name>
<dbReference type="InterPro" id="IPR011044">
    <property type="entry name" value="Quino_amine_DH_bsu"/>
</dbReference>
<dbReference type="PROSITE" id="PS51257">
    <property type="entry name" value="PROKAR_LIPOPROTEIN"/>
    <property type="match status" value="1"/>
</dbReference>
<protein>
    <recommendedName>
        <fullName evidence="3">6-bladed beta-propeller</fullName>
    </recommendedName>
</protein>
<comment type="caution">
    <text evidence="1">The sequence shown here is derived from an EMBL/GenBank/DDBJ whole genome shotgun (WGS) entry which is preliminary data.</text>
</comment>
<evidence type="ECO:0000313" key="2">
    <source>
        <dbReference type="Proteomes" id="UP000533637"/>
    </source>
</evidence>
<accession>A0ABR6KJL1</accession>
<dbReference type="Proteomes" id="UP000533637">
    <property type="component" value="Unassembled WGS sequence"/>
</dbReference>
<evidence type="ECO:0008006" key="3">
    <source>
        <dbReference type="Google" id="ProtNLM"/>
    </source>
</evidence>
<sequence length="390" mass="45644">MKITYILFFCLLLFSCTTKQDRNIENLNITTIFVENSKNTPLDLSELSLNTHFVKLETNDSCLIKKIQKIYYINNQIIIGDDYSIYFFGEDGRFKYKVERQGDGPEEYARLSDFDISQDGEIINVLDTRKKQIITYDYNGNFIDKSKIDSWAIGMQQLNDSLLILYCGNQVSSNNNNKLICFNIFKQKITDSFFNISNNKSNYLHVHSSSNFTISNNDLLFYELYNDTIYKISPTSCKPLYYIDFGKYKIPQSLFEDKHNNIVEFQNKLSKRTAAYGITSLISTSKKLLFKYYHDKRYFFCYDSINKSSIYSYLLLDPSFMGEYIIDGNKYDANFFPGHNYFFTTYDNELFIDNLSQIKDNNLRELASNLHIDDNPIIRISKLDSALSDK</sequence>
<dbReference type="RefSeq" id="WP_122376449.1">
    <property type="nucleotide sequence ID" value="NZ_BMPB01000003.1"/>
</dbReference>
<keyword evidence="2" id="KW-1185">Reference proteome</keyword>
<evidence type="ECO:0000313" key="1">
    <source>
        <dbReference type="EMBL" id="MBB4621028.1"/>
    </source>
</evidence>
<reference evidence="1 2" key="1">
    <citation type="submission" date="2020-08" db="EMBL/GenBank/DDBJ databases">
        <title>Genomic Encyclopedia of Type Strains, Phase IV (KMG-IV): sequencing the most valuable type-strain genomes for metagenomic binning, comparative biology and taxonomic classification.</title>
        <authorList>
            <person name="Goeker M."/>
        </authorList>
    </citation>
    <scope>NUCLEOTIDE SEQUENCE [LARGE SCALE GENOMIC DNA]</scope>
    <source>
        <strain evidence="1 2">DSM 102983</strain>
    </source>
</reference>
<proteinExistence type="predicted"/>
<organism evidence="1 2">
    <name type="scientific">Parabacteroides faecis</name>
    <dbReference type="NCBI Taxonomy" id="1217282"/>
    <lineage>
        <taxon>Bacteria</taxon>
        <taxon>Pseudomonadati</taxon>
        <taxon>Bacteroidota</taxon>
        <taxon>Bacteroidia</taxon>
        <taxon>Bacteroidales</taxon>
        <taxon>Tannerellaceae</taxon>
        <taxon>Parabacteroides</taxon>
    </lineage>
</organism>
<dbReference type="SUPFAM" id="SSF50969">
    <property type="entry name" value="YVTN repeat-like/Quinoprotein amine dehydrogenase"/>
    <property type="match status" value="1"/>
</dbReference>
<gene>
    <name evidence="1" type="ORF">GGQ57_000922</name>
</gene>
<dbReference type="Pfam" id="PF17170">
    <property type="entry name" value="DUF5128"/>
    <property type="match status" value="1"/>
</dbReference>
<dbReference type="EMBL" id="JACHOC010000002">
    <property type="protein sequence ID" value="MBB4621028.1"/>
    <property type="molecule type" value="Genomic_DNA"/>
</dbReference>